<protein>
    <submittedName>
        <fullName evidence="1">Uncharacterized protein</fullName>
    </submittedName>
</protein>
<sequence length="326" mass="37943">MKNDPEKSQQNFCFTPEGKLRKENEYLKQRLTNLEIFKKNFFSTQAELIKAREKLAILEQQLNLELLRDRIVSSSDSQEEILPEVPDSTDNILDFFQHSLSSNSYQDLVELFFSAVEGLGLDVVVQVDAFMGKCDYFIDTIAEEKQQYYIKLIEYYKKLPDTQELIEKQKHICINLGYLCLIADNMPISDAEKNRKLTEYLKILAIGINAYFSALDKNIEIDDLRKNVYKIFKKTHDSFESMQDNLDTQIISISELYLKFETGLNGLLLKTEISDEFMSLIKLLQHDMRSELNLILTSSLTVDEVFMETIKKLEKAYFTKYSGLDV</sequence>
<dbReference type="AlphaFoldDB" id="A0A3B0XWX4"/>
<reference evidence="1" key="1">
    <citation type="submission" date="2018-06" db="EMBL/GenBank/DDBJ databases">
        <authorList>
            <person name="Zhirakovskaya E."/>
        </authorList>
    </citation>
    <scope>NUCLEOTIDE SEQUENCE</scope>
</reference>
<dbReference type="EMBL" id="UOFI01000135">
    <property type="protein sequence ID" value="VAW68653.1"/>
    <property type="molecule type" value="Genomic_DNA"/>
</dbReference>
<evidence type="ECO:0000313" key="1">
    <source>
        <dbReference type="EMBL" id="VAW68653.1"/>
    </source>
</evidence>
<gene>
    <name evidence="1" type="ORF">MNBD_GAMMA09-2067</name>
</gene>
<organism evidence="1">
    <name type="scientific">hydrothermal vent metagenome</name>
    <dbReference type="NCBI Taxonomy" id="652676"/>
    <lineage>
        <taxon>unclassified sequences</taxon>
        <taxon>metagenomes</taxon>
        <taxon>ecological metagenomes</taxon>
    </lineage>
</organism>
<name>A0A3B0XWX4_9ZZZZ</name>
<accession>A0A3B0XWX4</accession>
<proteinExistence type="predicted"/>